<organism evidence="3 4">
    <name type="scientific">Sciurus carolinensis</name>
    <name type="common">Eastern gray squirrel</name>
    <dbReference type="NCBI Taxonomy" id="30640"/>
    <lineage>
        <taxon>Eukaryota</taxon>
        <taxon>Metazoa</taxon>
        <taxon>Chordata</taxon>
        <taxon>Craniata</taxon>
        <taxon>Vertebrata</taxon>
        <taxon>Euteleostomi</taxon>
        <taxon>Mammalia</taxon>
        <taxon>Eutheria</taxon>
        <taxon>Euarchontoglires</taxon>
        <taxon>Glires</taxon>
        <taxon>Rodentia</taxon>
        <taxon>Sciuromorpha</taxon>
        <taxon>Sciuridae</taxon>
        <taxon>Sciurinae</taxon>
        <taxon>Sciurini</taxon>
        <taxon>Sciurus</taxon>
    </lineage>
</organism>
<evidence type="ECO:0000256" key="1">
    <source>
        <dbReference type="ARBA" id="ARBA00023054"/>
    </source>
</evidence>
<dbReference type="GO" id="GO:0070971">
    <property type="term" value="C:endoplasmic reticulum exit site"/>
    <property type="evidence" value="ECO:0007669"/>
    <property type="project" value="TreeGrafter"/>
</dbReference>
<feature type="compositionally biased region" description="Low complexity" evidence="2">
    <location>
        <begin position="24"/>
        <end position="45"/>
    </location>
</feature>
<dbReference type="GO" id="GO:0006888">
    <property type="term" value="P:endoplasmic reticulum to Golgi vesicle-mediated transport"/>
    <property type="evidence" value="ECO:0007669"/>
    <property type="project" value="TreeGrafter"/>
</dbReference>
<dbReference type="PANTHER" id="PTHR23158">
    <property type="entry name" value="MELANOMA INHIBITORY ACTIVITY-RELATED"/>
    <property type="match status" value="1"/>
</dbReference>
<name>A0AA41MZ67_SCICA</name>
<evidence type="ECO:0000313" key="3">
    <source>
        <dbReference type="EMBL" id="MBZ3880720.1"/>
    </source>
</evidence>
<sequence>MAMRQDELVIVKPRLGRPNSPRRGPLSQSGSFGPSPGSGGECSPPLTAESAGRPLSAILNRRDMPRSEFGSMDGPLPCPQWSSEASGKRFASDPGCSPAPVNSSSRSFSPAKVMDEGKVNMATKGPPPFLGVSLMGSPVGGPLPPPVGYGLPLQLGRPFGPRPLPPPFGPGVHSSLGLREYAPGVPPGKQDLPLDSWEFLPGPTPLRPLGSFGPRQYFIPGTRLPPPIHGPQDYSLSSAARDLTPSGSRDEPSSASQSSSQDCLQVLKQSP</sequence>
<keyword evidence="1" id="KW-0175">Coiled coil</keyword>
<dbReference type="Proteomes" id="UP001166674">
    <property type="component" value="Unassembled WGS sequence"/>
</dbReference>
<feature type="region of interest" description="Disordered" evidence="2">
    <location>
        <begin position="1"/>
        <end position="111"/>
    </location>
</feature>
<proteinExistence type="predicted"/>
<feature type="region of interest" description="Disordered" evidence="2">
    <location>
        <begin position="179"/>
        <end position="199"/>
    </location>
</feature>
<accession>A0AA41MZ67</accession>
<dbReference type="GO" id="GO:0009306">
    <property type="term" value="P:protein secretion"/>
    <property type="evidence" value="ECO:0007669"/>
    <property type="project" value="TreeGrafter"/>
</dbReference>
<keyword evidence="4" id="KW-1185">Reference proteome</keyword>
<dbReference type="EMBL" id="JAATJV010374025">
    <property type="protein sequence ID" value="MBZ3880720.1"/>
    <property type="molecule type" value="Genomic_DNA"/>
</dbReference>
<gene>
    <name evidence="3" type="ORF">SUZIE_159350</name>
</gene>
<dbReference type="GO" id="GO:0035459">
    <property type="term" value="P:vesicle cargo loading"/>
    <property type="evidence" value="ECO:0007669"/>
    <property type="project" value="TreeGrafter"/>
</dbReference>
<dbReference type="PANTHER" id="PTHR23158:SF54">
    <property type="entry name" value="TRANSPORT AND GOLGI ORGANIZATION PROTEIN 1 HOMOLOG"/>
    <property type="match status" value="1"/>
</dbReference>
<comment type="caution">
    <text evidence="3">The sequence shown here is derived from an EMBL/GenBank/DDBJ whole genome shotgun (WGS) entry which is preliminary data.</text>
</comment>
<dbReference type="GO" id="GO:0005789">
    <property type="term" value="C:endoplasmic reticulum membrane"/>
    <property type="evidence" value="ECO:0007669"/>
    <property type="project" value="TreeGrafter"/>
</dbReference>
<protein>
    <submittedName>
        <fullName evidence="3">Melanoma inhibitory activity protein 3</fullName>
    </submittedName>
</protein>
<dbReference type="AlphaFoldDB" id="A0AA41MZ67"/>
<feature type="region of interest" description="Disordered" evidence="2">
    <location>
        <begin position="211"/>
        <end position="271"/>
    </location>
</feature>
<reference evidence="3" key="1">
    <citation type="submission" date="2020-03" db="EMBL/GenBank/DDBJ databases">
        <title>Studies in the Genomics of Life Span.</title>
        <authorList>
            <person name="Glass D."/>
        </authorList>
    </citation>
    <scope>NUCLEOTIDE SEQUENCE</scope>
    <source>
        <strain evidence="3">SUZIE</strain>
        <tissue evidence="3">Muscle</tissue>
    </source>
</reference>
<evidence type="ECO:0000313" key="4">
    <source>
        <dbReference type="Proteomes" id="UP001166674"/>
    </source>
</evidence>
<dbReference type="InterPro" id="IPR051500">
    <property type="entry name" value="cTAGE_MIA/OTOR"/>
</dbReference>
<evidence type="ECO:0000256" key="2">
    <source>
        <dbReference type="SAM" id="MobiDB-lite"/>
    </source>
</evidence>